<dbReference type="RefSeq" id="WP_377005132.1">
    <property type="nucleotide sequence ID" value="NZ_JBHSGG010000035.1"/>
</dbReference>
<dbReference type="EMBL" id="JBHSGG010000035">
    <property type="protein sequence ID" value="MFC4729062.1"/>
    <property type="molecule type" value="Genomic_DNA"/>
</dbReference>
<name>A0ABV9NL69_9GAMM</name>
<reference evidence="3" key="1">
    <citation type="journal article" date="2019" name="Int. J. Syst. Evol. Microbiol.">
        <title>The Global Catalogue of Microorganisms (GCM) 10K type strain sequencing project: providing services to taxonomists for standard genome sequencing and annotation.</title>
        <authorList>
            <consortium name="The Broad Institute Genomics Platform"/>
            <consortium name="The Broad Institute Genome Sequencing Center for Infectious Disease"/>
            <person name="Wu L."/>
            <person name="Ma J."/>
        </authorList>
    </citation>
    <scope>NUCLEOTIDE SEQUENCE [LARGE SCALE GENOMIC DNA]</scope>
    <source>
        <strain evidence="3">CGMCC 1.13574</strain>
    </source>
</reference>
<evidence type="ECO:0000313" key="2">
    <source>
        <dbReference type="EMBL" id="MFC4729062.1"/>
    </source>
</evidence>
<evidence type="ECO:0000313" key="3">
    <source>
        <dbReference type="Proteomes" id="UP001595892"/>
    </source>
</evidence>
<dbReference type="InterPro" id="IPR021307">
    <property type="entry name" value="DUF2884"/>
</dbReference>
<organism evidence="2 3">
    <name type="scientific">Coralloluteibacterium thermophilum</name>
    <dbReference type="NCBI Taxonomy" id="2707049"/>
    <lineage>
        <taxon>Bacteria</taxon>
        <taxon>Pseudomonadati</taxon>
        <taxon>Pseudomonadota</taxon>
        <taxon>Gammaproteobacteria</taxon>
        <taxon>Lysobacterales</taxon>
        <taxon>Lysobacteraceae</taxon>
        <taxon>Coralloluteibacterium</taxon>
    </lineage>
</organism>
<proteinExistence type="predicted"/>
<dbReference type="Pfam" id="PF11101">
    <property type="entry name" value="DUF2884"/>
    <property type="match status" value="1"/>
</dbReference>
<dbReference type="Proteomes" id="UP001595892">
    <property type="component" value="Unassembled WGS sequence"/>
</dbReference>
<sequence length="263" mass="28204">MRAFKKTSLHLLVLGCCLHPVAGAQAQAGMPDLEGICGASSSYDLSLDGQRLLFERAAPAPQRLELAPDGALEVDGVAARLNLEDRDRLALISTRVHALVPEVRALARRAVDLAVEAVREQAAATTGRGDAELDRVLEARRRELHARIDASRSTRDWQGDAFERDMQAIVAEIVPLVAAGLGERALAAAMSGDLAAAGRLRQDMVGLQGALEARLGAKLAQLEPEARGLCPRLEEIDRLESGLSVRPAGRPFDLVHIDRAAVR</sequence>
<comment type="caution">
    <text evidence="2">The sequence shown here is derived from an EMBL/GenBank/DDBJ whole genome shotgun (WGS) entry which is preliminary data.</text>
</comment>
<keyword evidence="3" id="KW-1185">Reference proteome</keyword>
<keyword evidence="1" id="KW-0732">Signal</keyword>
<protein>
    <submittedName>
        <fullName evidence="2">DUF2884 family protein</fullName>
    </submittedName>
</protein>
<feature type="chain" id="PRO_5046202761" evidence="1">
    <location>
        <begin position="27"/>
        <end position="263"/>
    </location>
</feature>
<gene>
    <name evidence="2" type="ORF">ACFO3Q_12880</name>
</gene>
<evidence type="ECO:0000256" key="1">
    <source>
        <dbReference type="SAM" id="SignalP"/>
    </source>
</evidence>
<feature type="signal peptide" evidence="1">
    <location>
        <begin position="1"/>
        <end position="26"/>
    </location>
</feature>
<accession>A0ABV9NL69</accession>